<sequence length="597" mass="67701">MRRVKVPTWHIGYMTYMPLNFKQVYYWDSIQIPFKTFFFLGCGAFWEPAMATATPSQEEQSLKILFNSRSSMSRMCFSILLLLFFTGVATSQSIVETLPGFPGKLPFKLETGYISVGDVDDVQLFYYFIESERNPRLDPLVLWLTGGPGCSGFSALVYEIGGDWLNLDSHGRIALAKLQPCLNSKKILKKQTQTHPLGWPKSQLLYSQVTMALTYLYILVGPLAFDVEGYDGILPTLKLNPYSWTKVASIIFIDAPVGTGFSYAETSYGYNVSDTSSAAQTYQFLRKWLTFHPNFAGNPLYIGGDSYSGIVAPILIKDILHGLEVGLQPKIELQGYLLGNPLTDYLIDDNSRIPYAHRVSLISDGLYKAAKETCNGDYGNVDINNTLCVEALQTIKMCLLQINIAMILEPQCAFASPQTTELQWDLRVQENTTMNYLLSLSRIPELRCRSFSYVLSYKWLNDINVQNALHVQPGTVKTWRRCPKSFPSYTENVDSTVAYHKNFTRTGLRALIYSGDHDLSTPYIGTLEWIKSLDVPVFDKWRPWYVDGQIAGYTTKFMNDHYRLTYATLKGAGLTAPEYKHKESLALVDRWFAYYPI</sequence>
<dbReference type="EMBL" id="QGNW01000035">
    <property type="protein sequence ID" value="RVX10344.1"/>
    <property type="molecule type" value="Genomic_DNA"/>
</dbReference>
<dbReference type="PANTHER" id="PTHR11802">
    <property type="entry name" value="SERINE PROTEASE FAMILY S10 SERINE CARBOXYPEPTIDASE"/>
    <property type="match status" value="1"/>
</dbReference>
<dbReference type="SUPFAM" id="SSF53474">
    <property type="entry name" value="alpha/beta-Hydrolases"/>
    <property type="match status" value="2"/>
</dbReference>
<accession>A0A438JN39</accession>
<dbReference type="AlphaFoldDB" id="A0A438JN39"/>
<dbReference type="PRINTS" id="PR00724">
    <property type="entry name" value="CRBOXYPTASEC"/>
</dbReference>
<dbReference type="GO" id="GO:0004185">
    <property type="term" value="F:serine-type carboxypeptidase activity"/>
    <property type="evidence" value="ECO:0007669"/>
    <property type="project" value="InterPro"/>
</dbReference>
<keyword evidence="5" id="KW-0378">Hydrolase</keyword>
<reference evidence="5 6" key="1">
    <citation type="journal article" date="2018" name="PLoS Genet.">
        <title>Population sequencing reveals clonal diversity and ancestral inbreeding in the grapevine cultivar Chardonnay.</title>
        <authorList>
            <person name="Roach M.J."/>
            <person name="Johnson D.L."/>
            <person name="Bohlmann J."/>
            <person name="van Vuuren H.J."/>
            <person name="Jones S.J."/>
            <person name="Pretorius I.S."/>
            <person name="Schmidt S.A."/>
            <person name="Borneman A.R."/>
        </authorList>
    </citation>
    <scope>NUCLEOTIDE SEQUENCE [LARGE SCALE GENOMIC DNA]</scope>
    <source>
        <strain evidence="6">cv. Chardonnay</strain>
        <tissue evidence="5">Leaf</tissue>
    </source>
</reference>
<keyword evidence="5" id="KW-0121">Carboxypeptidase</keyword>
<evidence type="ECO:0000256" key="2">
    <source>
        <dbReference type="ARBA" id="ARBA00022729"/>
    </source>
</evidence>
<gene>
    <name evidence="5" type="primary">SCPL7</name>
    <name evidence="5" type="ORF">CK203_016320</name>
</gene>
<dbReference type="FunFam" id="3.40.50.12670:FF:000001">
    <property type="entry name" value="Carboxypeptidase"/>
    <property type="match status" value="1"/>
</dbReference>
<organism evidence="5 6">
    <name type="scientific">Vitis vinifera</name>
    <name type="common">Grape</name>
    <dbReference type="NCBI Taxonomy" id="29760"/>
    <lineage>
        <taxon>Eukaryota</taxon>
        <taxon>Viridiplantae</taxon>
        <taxon>Streptophyta</taxon>
        <taxon>Embryophyta</taxon>
        <taxon>Tracheophyta</taxon>
        <taxon>Spermatophyta</taxon>
        <taxon>Magnoliopsida</taxon>
        <taxon>eudicotyledons</taxon>
        <taxon>Gunneridae</taxon>
        <taxon>Pentapetalae</taxon>
        <taxon>rosids</taxon>
        <taxon>Vitales</taxon>
        <taxon>Vitaceae</taxon>
        <taxon>Viteae</taxon>
        <taxon>Vitis</taxon>
    </lineage>
</organism>
<dbReference type="InterPro" id="IPR001563">
    <property type="entry name" value="Peptidase_S10"/>
</dbReference>
<evidence type="ECO:0000313" key="6">
    <source>
        <dbReference type="Proteomes" id="UP000288805"/>
    </source>
</evidence>
<dbReference type="GO" id="GO:0006508">
    <property type="term" value="P:proteolysis"/>
    <property type="evidence" value="ECO:0007669"/>
    <property type="project" value="InterPro"/>
</dbReference>
<keyword evidence="3" id="KW-0325">Glycoprotein</keyword>
<protein>
    <submittedName>
        <fullName evidence="5">Serine carboxypeptidase-like 7</fullName>
    </submittedName>
</protein>
<comment type="caution">
    <text evidence="5">The sequence shown here is derived from an EMBL/GenBank/DDBJ whole genome shotgun (WGS) entry which is preliminary data.</text>
</comment>
<keyword evidence="4" id="KW-0472">Membrane</keyword>
<dbReference type="Gene3D" id="3.40.50.1820">
    <property type="entry name" value="alpha/beta hydrolase"/>
    <property type="match status" value="2"/>
</dbReference>
<dbReference type="PANTHER" id="PTHR11802:SF347">
    <property type="entry name" value="SERINE CARBOXYPEPTIDASE-LIKE 18"/>
    <property type="match status" value="1"/>
</dbReference>
<evidence type="ECO:0000256" key="3">
    <source>
        <dbReference type="ARBA" id="ARBA00023180"/>
    </source>
</evidence>
<evidence type="ECO:0000256" key="1">
    <source>
        <dbReference type="ARBA" id="ARBA00009431"/>
    </source>
</evidence>
<dbReference type="Proteomes" id="UP000288805">
    <property type="component" value="Unassembled WGS sequence"/>
</dbReference>
<keyword evidence="2" id="KW-0732">Signal</keyword>
<dbReference type="Gene3D" id="3.40.50.12670">
    <property type="match status" value="1"/>
</dbReference>
<name>A0A438JN39_VITVI</name>
<dbReference type="InterPro" id="IPR029058">
    <property type="entry name" value="AB_hydrolase_fold"/>
</dbReference>
<evidence type="ECO:0000313" key="5">
    <source>
        <dbReference type="EMBL" id="RVX10344.1"/>
    </source>
</evidence>
<keyword evidence="4" id="KW-0812">Transmembrane</keyword>
<feature type="transmembrane region" description="Helical" evidence="4">
    <location>
        <begin position="75"/>
        <end position="95"/>
    </location>
</feature>
<evidence type="ECO:0000256" key="4">
    <source>
        <dbReference type="SAM" id="Phobius"/>
    </source>
</evidence>
<keyword evidence="4" id="KW-1133">Transmembrane helix</keyword>
<dbReference type="Pfam" id="PF00450">
    <property type="entry name" value="Peptidase_S10"/>
    <property type="match status" value="2"/>
</dbReference>
<keyword evidence="5" id="KW-0645">Protease</keyword>
<comment type="similarity">
    <text evidence="1">Belongs to the peptidase S10 family.</text>
</comment>
<proteinExistence type="inferred from homology"/>